<proteinExistence type="predicted"/>
<keyword evidence="11" id="KW-1185">Reference proteome</keyword>
<gene>
    <name evidence="10" type="ORF">ABENE_20075</name>
</gene>
<evidence type="ECO:0000259" key="8">
    <source>
        <dbReference type="PROSITE" id="PS50893"/>
    </source>
</evidence>
<evidence type="ECO:0000256" key="1">
    <source>
        <dbReference type="ARBA" id="ARBA00004651"/>
    </source>
</evidence>
<dbReference type="SUPFAM" id="SSF52540">
    <property type="entry name" value="P-loop containing nucleoside triphosphate hydrolases"/>
    <property type="match status" value="1"/>
</dbReference>
<feature type="domain" description="ABC transporter" evidence="8">
    <location>
        <begin position="350"/>
        <end position="583"/>
    </location>
</feature>
<evidence type="ECO:0000259" key="9">
    <source>
        <dbReference type="PROSITE" id="PS50929"/>
    </source>
</evidence>
<dbReference type="STRING" id="1121022.GCA_000376105_04006"/>
<feature type="transmembrane region" description="Helical" evidence="7">
    <location>
        <begin position="262"/>
        <end position="281"/>
    </location>
</feature>
<dbReference type="PROSITE" id="PS50929">
    <property type="entry name" value="ABC_TM1F"/>
    <property type="match status" value="1"/>
</dbReference>
<keyword evidence="2 7" id="KW-0812">Transmembrane</keyword>
<dbReference type="PROSITE" id="PS50893">
    <property type="entry name" value="ABC_TRANSPORTER_2"/>
    <property type="match status" value="1"/>
</dbReference>
<evidence type="ECO:0000256" key="3">
    <source>
        <dbReference type="ARBA" id="ARBA00022741"/>
    </source>
</evidence>
<dbReference type="Pfam" id="PF00005">
    <property type="entry name" value="ABC_tran"/>
    <property type="match status" value="1"/>
</dbReference>
<dbReference type="InterPro" id="IPR017871">
    <property type="entry name" value="ABC_transporter-like_CS"/>
</dbReference>
<dbReference type="PANTHER" id="PTHR24221">
    <property type="entry name" value="ATP-BINDING CASSETTE SUB-FAMILY B"/>
    <property type="match status" value="1"/>
</dbReference>
<dbReference type="InterPro" id="IPR003593">
    <property type="entry name" value="AAA+_ATPase"/>
</dbReference>
<protein>
    <recommendedName>
        <fullName evidence="12">ABC transporter ATP-binding protein</fullName>
    </recommendedName>
</protein>
<dbReference type="GO" id="GO:0005886">
    <property type="term" value="C:plasma membrane"/>
    <property type="evidence" value="ECO:0007669"/>
    <property type="project" value="UniProtKB-SubCell"/>
</dbReference>
<accession>V4NPP7</accession>
<dbReference type="PATRIC" id="fig|1121022.4.peg.4113"/>
<dbReference type="Gene3D" id="3.40.50.300">
    <property type="entry name" value="P-loop containing nucleotide triphosphate hydrolases"/>
    <property type="match status" value="1"/>
</dbReference>
<dbReference type="AlphaFoldDB" id="V4NPP7"/>
<feature type="transmembrane region" description="Helical" evidence="7">
    <location>
        <begin position="35"/>
        <end position="56"/>
    </location>
</feature>
<evidence type="ECO:0000256" key="6">
    <source>
        <dbReference type="ARBA" id="ARBA00023136"/>
    </source>
</evidence>
<evidence type="ECO:0000313" key="11">
    <source>
        <dbReference type="Proteomes" id="UP000017837"/>
    </source>
</evidence>
<keyword evidence="3" id="KW-0547">Nucleotide-binding</keyword>
<feature type="transmembrane region" description="Helical" evidence="7">
    <location>
        <begin position="165"/>
        <end position="188"/>
    </location>
</feature>
<name>V4NPP7_9CAUL</name>
<evidence type="ECO:0000256" key="5">
    <source>
        <dbReference type="ARBA" id="ARBA00022989"/>
    </source>
</evidence>
<keyword evidence="6 7" id="KW-0472">Membrane</keyword>
<dbReference type="Proteomes" id="UP000017837">
    <property type="component" value="Unassembled WGS sequence"/>
</dbReference>
<dbReference type="PROSITE" id="PS00211">
    <property type="entry name" value="ABC_TRANSPORTER_1"/>
    <property type="match status" value="1"/>
</dbReference>
<feature type="transmembrane region" description="Helical" evidence="7">
    <location>
        <begin position="76"/>
        <end position="97"/>
    </location>
</feature>
<dbReference type="PANTHER" id="PTHR24221:SF503">
    <property type="entry name" value="MITOCHONDRIAL POTASSIUM CHANNEL ATP-BINDING SUBUNIT"/>
    <property type="match status" value="1"/>
</dbReference>
<keyword evidence="4" id="KW-0067">ATP-binding</keyword>
<dbReference type="SMART" id="SM00382">
    <property type="entry name" value="AAA"/>
    <property type="match status" value="1"/>
</dbReference>
<feature type="transmembrane region" description="Helical" evidence="7">
    <location>
        <begin position="293"/>
        <end position="314"/>
    </location>
</feature>
<dbReference type="InterPro" id="IPR036640">
    <property type="entry name" value="ABC1_TM_sf"/>
</dbReference>
<comment type="subcellular location">
    <subcellularLocation>
        <location evidence="1">Cell membrane</location>
        <topology evidence="1">Multi-pass membrane protein</topology>
    </subcellularLocation>
</comment>
<dbReference type="EMBL" id="AWGB01000068">
    <property type="protein sequence ID" value="ESQ83772.1"/>
    <property type="molecule type" value="Genomic_DNA"/>
</dbReference>
<dbReference type="Gene3D" id="1.20.1560.10">
    <property type="entry name" value="ABC transporter type 1, transmembrane domain"/>
    <property type="match status" value="1"/>
</dbReference>
<dbReference type="InterPro" id="IPR011527">
    <property type="entry name" value="ABC1_TM_dom"/>
</dbReference>
<comment type="caution">
    <text evidence="10">The sequence shown here is derived from an EMBL/GenBank/DDBJ whole genome shotgun (WGS) entry which is preliminary data.</text>
</comment>
<evidence type="ECO:0000256" key="2">
    <source>
        <dbReference type="ARBA" id="ARBA00022692"/>
    </source>
</evidence>
<evidence type="ECO:0008006" key="12">
    <source>
        <dbReference type="Google" id="ProtNLM"/>
    </source>
</evidence>
<reference evidence="10 11" key="1">
    <citation type="journal article" date="2014" name="Nature">
        <title>Sequential evolution of bacterial morphology by co-option of a developmental regulator.</title>
        <authorList>
            <person name="Jiang C."/>
            <person name="Brown P.J."/>
            <person name="Ducret A."/>
            <person name="Brun Y.V."/>
        </authorList>
    </citation>
    <scope>NUCLEOTIDE SEQUENCE [LARGE SCALE GENOMIC DNA]</scope>
    <source>
        <strain evidence="10 11">DSM 16100</strain>
    </source>
</reference>
<dbReference type="eggNOG" id="COG1132">
    <property type="taxonomic scope" value="Bacteria"/>
</dbReference>
<keyword evidence="5 7" id="KW-1133">Transmembrane helix</keyword>
<dbReference type="GO" id="GO:0005524">
    <property type="term" value="F:ATP binding"/>
    <property type="evidence" value="ECO:0007669"/>
    <property type="project" value="UniProtKB-KW"/>
</dbReference>
<dbReference type="SUPFAM" id="SSF90123">
    <property type="entry name" value="ABC transporter transmembrane region"/>
    <property type="match status" value="1"/>
</dbReference>
<evidence type="ECO:0000256" key="4">
    <source>
        <dbReference type="ARBA" id="ARBA00022840"/>
    </source>
</evidence>
<dbReference type="InterPro" id="IPR027417">
    <property type="entry name" value="P-loop_NTPase"/>
</dbReference>
<dbReference type="InterPro" id="IPR003439">
    <property type="entry name" value="ABC_transporter-like_ATP-bd"/>
</dbReference>
<feature type="domain" description="ABC transmembrane type-1" evidence="9">
    <location>
        <begin position="36"/>
        <end position="316"/>
    </location>
</feature>
<sequence length="586" mass="62206">MEGTDRSSDKPTGLAVVLALARQMVSRDARVRGDVVIGAGLELVGIGLGIGGPFALKLLVDGLYTGQIEAFPMMVYVGLFVLTWTGANVVGVWRMIYSTRVIDRLSQQLITAALESHLPEAARARDADRGQVGGQLERLPFSLMVVVDGLIWRAVPLLIQVLGSLWLLAGIIPLRYALIMAVVLAGYVGATWLGATRHQALAQTANAAISVLSRNFTDVLRNARRVVLNGAVALEIDRLEGQFADKRLANGRMMVGLLNMSLCQYGLVGGGVLLLLVLAGLDVLQHKMTVGDFVLLQAYAFRLASPLSGFGFILSQSAISIANIADVMCLCSEPERTAPVSAAKPGPAAISLRNVSFGYGPGLPGLQDINLDIPAGSFTVIVGPNGSGKSTLAQIISGLLEPSVGTVTVAGEDMALAPRSARHMRVLYVPQLTGLFARSMLSNALYPPTAQTEHGLADLLAQWNFYEAGRQVDLRLEVGEQGERLSGGQIQKLELARIAGIKVPAILLDESTSALDPASEEAVISTLRQTFGGQTTLVLITHRIRLAELADQVLFLKGGKLVRQGTHAALLTDSAAYASLWRSAGP</sequence>
<organism evidence="10 11">
    <name type="scientific">Asticcacaulis benevestitus DSM 16100 = ATCC BAA-896</name>
    <dbReference type="NCBI Taxonomy" id="1121022"/>
    <lineage>
        <taxon>Bacteria</taxon>
        <taxon>Pseudomonadati</taxon>
        <taxon>Pseudomonadota</taxon>
        <taxon>Alphaproteobacteria</taxon>
        <taxon>Caulobacterales</taxon>
        <taxon>Caulobacteraceae</taxon>
        <taxon>Asticcacaulis</taxon>
    </lineage>
</organism>
<dbReference type="InterPro" id="IPR039421">
    <property type="entry name" value="Type_1_exporter"/>
</dbReference>
<dbReference type="GO" id="GO:0140359">
    <property type="term" value="F:ABC-type transporter activity"/>
    <property type="evidence" value="ECO:0007669"/>
    <property type="project" value="InterPro"/>
</dbReference>
<evidence type="ECO:0000256" key="7">
    <source>
        <dbReference type="SAM" id="Phobius"/>
    </source>
</evidence>
<dbReference type="RefSeq" id="WP_018083692.1">
    <property type="nucleotide sequence ID" value="NZ_AQWM01000040.1"/>
</dbReference>
<dbReference type="GO" id="GO:0016887">
    <property type="term" value="F:ATP hydrolysis activity"/>
    <property type="evidence" value="ECO:0007669"/>
    <property type="project" value="InterPro"/>
</dbReference>
<dbReference type="OrthoDB" id="9808328at2"/>
<evidence type="ECO:0000313" key="10">
    <source>
        <dbReference type="EMBL" id="ESQ83772.1"/>
    </source>
</evidence>